<dbReference type="InterPro" id="IPR001584">
    <property type="entry name" value="Integrase_cat-core"/>
</dbReference>
<sequence length="619" mass="71688">MSRLNFAPGVKVMYKDSPAIIIKIVDVNLISLQMLTSNVIYTVERKEISPLIKEEEENIPPLEILTDNEWKIANFRYNIVKHIVDNKLRAPQIKEIAKKHNIHFSTIYRWVNIFNTNGSVTALAGKKKTGGKNKSRLNNDVDKIINDAITEIYLTPSKKSISKVIRSIKMKCKELDIIPPHENTIRNRIKSLSEEEVLKARYGQKSSREKFEPIKGNFPGANFPLSVVQIDHTCLDIFLVDELYRKPFMRPYLTLAIDVYSRMVVGFHLSFDPPGEMGTGLCIANAILSKDLLLEKHGIKGDWPCWGTMATIHLDNAKEFRGSMLKLACHNYGINIEHRPVATPHWGGNIERLFGTISKEVHNLSGSTFSKVSDRENYDSQAKASLTINELEKWLITYIVNVYHKKIHSSINMSPLEKFKKGIFGENGTLGTGLPPKLINERRVRLDFMPFFERTIQEYGVLIDHITYYSDILRKYIHSREDLTKYSKKQKFIFKRDPRDISIIYFYDPNVNDYFEIPYRDTSKPPISIWEFNEVVTKLSKQNITINENSIFEAYKEMENIELTAIRETKKLKRFSRLSDKRNENLHNSLRSIEENDIEKVTNLTIKPFEEIDDDAFTQ</sequence>
<feature type="domain" description="Integrase catalytic" evidence="1">
    <location>
        <begin position="220"/>
        <end position="423"/>
    </location>
</feature>
<accession>A0A411DRQ4</accession>
<dbReference type="InterPro" id="IPR015378">
    <property type="entry name" value="Transposase-like_Mu_C"/>
</dbReference>
<dbReference type="InterPro" id="IPR036397">
    <property type="entry name" value="RNaseH_sf"/>
</dbReference>
<evidence type="ECO:0000259" key="1">
    <source>
        <dbReference type="PROSITE" id="PS50994"/>
    </source>
</evidence>
<dbReference type="SUPFAM" id="SSF53098">
    <property type="entry name" value="Ribonuclease H-like"/>
    <property type="match status" value="1"/>
</dbReference>
<organism evidence="2">
    <name type="scientific">Chryseobacterium indologenes</name>
    <name type="common">Flavobacterium indologenes</name>
    <dbReference type="NCBI Taxonomy" id="253"/>
    <lineage>
        <taxon>Bacteria</taxon>
        <taxon>Pseudomonadati</taxon>
        <taxon>Bacteroidota</taxon>
        <taxon>Flavobacteriia</taxon>
        <taxon>Flavobacteriales</taxon>
        <taxon>Weeksellaceae</taxon>
        <taxon>Chryseobacterium group</taxon>
        <taxon>Chryseobacterium</taxon>
    </lineage>
</organism>
<dbReference type="AlphaFoldDB" id="A0A411DRQ4"/>
<name>A0A411DRQ4_CHRID</name>
<dbReference type="InterPro" id="IPR055247">
    <property type="entry name" value="InsJ-like_HTH"/>
</dbReference>
<dbReference type="Pfam" id="PF13518">
    <property type="entry name" value="HTH_28"/>
    <property type="match status" value="1"/>
</dbReference>
<dbReference type="InterPro" id="IPR012337">
    <property type="entry name" value="RNaseH-like_sf"/>
</dbReference>
<dbReference type="Pfam" id="PF09299">
    <property type="entry name" value="Mu-transpos_C"/>
    <property type="match status" value="1"/>
</dbReference>
<dbReference type="GO" id="GO:0015074">
    <property type="term" value="P:DNA integration"/>
    <property type="evidence" value="ECO:0007669"/>
    <property type="project" value="InterPro"/>
</dbReference>
<dbReference type="EMBL" id="CP035532">
    <property type="protein sequence ID" value="QBA23055.1"/>
    <property type="molecule type" value="Genomic_DNA"/>
</dbReference>
<evidence type="ECO:0000313" key="2">
    <source>
        <dbReference type="EMBL" id="QBA23055.1"/>
    </source>
</evidence>
<gene>
    <name evidence="2" type="ORF">EU348_18480</name>
</gene>
<dbReference type="PROSITE" id="PS50994">
    <property type="entry name" value="INTEGRASE"/>
    <property type="match status" value="1"/>
</dbReference>
<protein>
    <submittedName>
        <fullName evidence="2">Transposase</fullName>
    </submittedName>
</protein>
<proteinExistence type="predicted"/>
<dbReference type="Gene3D" id="1.10.10.60">
    <property type="entry name" value="Homeodomain-like"/>
    <property type="match status" value="1"/>
</dbReference>
<reference evidence="2" key="1">
    <citation type="submission" date="2019-01" db="EMBL/GenBank/DDBJ databases">
        <title>Whole Genome Sequencing for Putative Detection of Antimicrobial Resistance and Potential Virulence Factors in Chryseobacterium indologenes isolated from Nile Tilapia in Tanzania.</title>
        <authorList>
            <person name="Mwega E."/>
            <person name="Mutoloki S."/>
            <person name="Mugimba K."/>
            <person name="Colquhoun D."/>
            <person name="Mdegela R."/>
            <person name="Evensen O."/>
            <person name="Wasteson Y."/>
        </authorList>
    </citation>
    <scope>NUCLEOTIDE SEQUENCE [LARGE SCALE GENOMIC DNA]</scope>
    <source>
        <strain evidence="2">StR 01</strain>
    </source>
</reference>
<dbReference type="Gene3D" id="3.30.420.10">
    <property type="entry name" value="Ribonuclease H-like superfamily/Ribonuclease H"/>
    <property type="match status" value="1"/>
</dbReference>
<dbReference type="GO" id="GO:0003676">
    <property type="term" value="F:nucleic acid binding"/>
    <property type="evidence" value="ECO:0007669"/>
    <property type="project" value="InterPro"/>
</dbReference>